<dbReference type="RefSeq" id="WP_275418260.1">
    <property type="nucleotide sequence ID" value="NZ_CP106878.1"/>
</dbReference>
<dbReference type="EMBL" id="CP106878">
    <property type="protein sequence ID" value="WAA10469.1"/>
    <property type="molecule type" value="Genomic_DNA"/>
</dbReference>
<name>A0A9E8RWN0_9BACI</name>
<feature type="transmembrane region" description="Helical" evidence="1">
    <location>
        <begin position="41"/>
        <end position="62"/>
    </location>
</feature>
<accession>A0A9E8RWN0</accession>
<reference evidence="2" key="1">
    <citation type="submission" date="2022-09" db="EMBL/GenBank/DDBJ databases">
        <title>Complete Genomes of Fervidibacillus albus and Fervidibacillus halotolerans isolated from tidal flat sediments.</title>
        <authorList>
            <person name="Kwon K.K."/>
            <person name="Yang S.-H."/>
            <person name="Park M.J."/>
            <person name="Oh H.-M."/>
        </authorList>
    </citation>
    <scope>NUCLEOTIDE SEQUENCE</scope>
    <source>
        <strain evidence="2">MEBiC13591</strain>
    </source>
</reference>
<dbReference type="Proteomes" id="UP001164718">
    <property type="component" value="Chromosome"/>
</dbReference>
<keyword evidence="1" id="KW-0472">Membrane</keyword>
<dbReference type="KEGG" id="faf:OE104_03840"/>
<keyword evidence="1" id="KW-1133">Transmembrane helix</keyword>
<evidence type="ECO:0000313" key="2">
    <source>
        <dbReference type="EMBL" id="WAA10469.1"/>
    </source>
</evidence>
<dbReference type="InterPro" id="IPR020138">
    <property type="entry name" value="Uncharacterised_YqzF"/>
</dbReference>
<dbReference type="AlphaFoldDB" id="A0A9E8RWN0"/>
<sequence>MTRLIALIILIIPGIIASYGVKLMRDALFHEFSHPFSVLWLQFFIGLALFVAGVLFIGGFIYRRDKKRKKVTKRLGRNRKTNYS</sequence>
<proteinExistence type="predicted"/>
<organism evidence="2 3">
    <name type="scientific">Fervidibacillus albus</name>
    <dbReference type="NCBI Taxonomy" id="2980026"/>
    <lineage>
        <taxon>Bacteria</taxon>
        <taxon>Bacillati</taxon>
        <taxon>Bacillota</taxon>
        <taxon>Bacilli</taxon>
        <taxon>Bacillales</taxon>
        <taxon>Bacillaceae</taxon>
        <taxon>Fervidibacillus</taxon>
    </lineage>
</organism>
<gene>
    <name evidence="2" type="ORF">OE104_03840</name>
</gene>
<keyword evidence="3" id="KW-1185">Reference proteome</keyword>
<keyword evidence="1" id="KW-0812">Transmembrane</keyword>
<evidence type="ECO:0000313" key="3">
    <source>
        <dbReference type="Proteomes" id="UP001164718"/>
    </source>
</evidence>
<evidence type="ECO:0000256" key="1">
    <source>
        <dbReference type="SAM" id="Phobius"/>
    </source>
</evidence>
<dbReference type="Pfam" id="PF11118">
    <property type="entry name" value="DUF2627"/>
    <property type="match status" value="1"/>
</dbReference>
<protein>
    <submittedName>
        <fullName evidence="2">DUF2627 domain-containing protein</fullName>
    </submittedName>
</protein>